<reference evidence="4" key="1">
    <citation type="journal article" date="2014" name="Int. J. Syst. Evol. Microbiol.">
        <title>Complete genome sequence of Corynebacterium casei LMG S-19264T (=DSM 44701T), isolated from a smear-ripened cheese.</title>
        <authorList>
            <consortium name="US DOE Joint Genome Institute (JGI-PGF)"/>
            <person name="Walter F."/>
            <person name="Albersmeier A."/>
            <person name="Kalinowski J."/>
            <person name="Ruckert C."/>
        </authorList>
    </citation>
    <scope>NUCLEOTIDE SEQUENCE</scope>
    <source>
        <strain evidence="4">KCTC 12711</strain>
    </source>
</reference>
<feature type="domain" description="Methyltransferase" evidence="3">
    <location>
        <begin position="45"/>
        <end position="134"/>
    </location>
</feature>
<dbReference type="SUPFAM" id="SSF53335">
    <property type="entry name" value="S-adenosyl-L-methionine-dependent methyltransferases"/>
    <property type="match status" value="1"/>
</dbReference>
<dbReference type="InterPro" id="IPR029063">
    <property type="entry name" value="SAM-dependent_MTases_sf"/>
</dbReference>
<keyword evidence="1" id="KW-0489">Methyltransferase</keyword>
<dbReference type="CDD" id="cd02440">
    <property type="entry name" value="AdoMet_MTases"/>
    <property type="match status" value="1"/>
</dbReference>
<reference evidence="4" key="2">
    <citation type="submission" date="2020-09" db="EMBL/GenBank/DDBJ databases">
        <authorList>
            <person name="Sun Q."/>
            <person name="Kim S."/>
        </authorList>
    </citation>
    <scope>NUCLEOTIDE SEQUENCE</scope>
    <source>
        <strain evidence="4">KCTC 12711</strain>
    </source>
</reference>
<evidence type="ECO:0000313" key="5">
    <source>
        <dbReference type="Proteomes" id="UP000614811"/>
    </source>
</evidence>
<proteinExistence type="predicted"/>
<dbReference type="Proteomes" id="UP000614811">
    <property type="component" value="Unassembled WGS sequence"/>
</dbReference>
<gene>
    <name evidence="4" type="ORF">GCM10008090_19930</name>
</gene>
<keyword evidence="2" id="KW-0808">Transferase</keyword>
<dbReference type="Gene3D" id="3.40.50.150">
    <property type="entry name" value="Vaccinia Virus protein VP39"/>
    <property type="match status" value="1"/>
</dbReference>
<evidence type="ECO:0000256" key="2">
    <source>
        <dbReference type="ARBA" id="ARBA00022679"/>
    </source>
</evidence>
<dbReference type="GO" id="GO:0008168">
    <property type="term" value="F:methyltransferase activity"/>
    <property type="evidence" value="ECO:0007669"/>
    <property type="project" value="UniProtKB-KW"/>
</dbReference>
<accession>A0A918RTG1</accession>
<dbReference type="GO" id="GO:0032259">
    <property type="term" value="P:methylation"/>
    <property type="evidence" value="ECO:0007669"/>
    <property type="project" value="UniProtKB-KW"/>
</dbReference>
<keyword evidence="5" id="KW-1185">Reference proteome</keyword>
<protein>
    <recommendedName>
        <fullName evidence="3">Methyltransferase domain-containing protein</fullName>
    </recommendedName>
</protein>
<dbReference type="PANTHER" id="PTHR43861:SF1">
    <property type="entry name" value="TRANS-ACONITATE 2-METHYLTRANSFERASE"/>
    <property type="match status" value="1"/>
</dbReference>
<dbReference type="InterPro" id="IPR041698">
    <property type="entry name" value="Methyltransf_25"/>
</dbReference>
<organism evidence="4 5">
    <name type="scientific">Arenicella chitinivorans</name>
    <dbReference type="NCBI Taxonomy" id="1329800"/>
    <lineage>
        <taxon>Bacteria</taxon>
        <taxon>Pseudomonadati</taxon>
        <taxon>Pseudomonadota</taxon>
        <taxon>Gammaproteobacteria</taxon>
        <taxon>Arenicellales</taxon>
        <taxon>Arenicellaceae</taxon>
        <taxon>Arenicella</taxon>
    </lineage>
</organism>
<name>A0A918RTG1_9GAMM</name>
<evidence type="ECO:0000313" key="4">
    <source>
        <dbReference type="EMBL" id="GHA10361.1"/>
    </source>
</evidence>
<dbReference type="RefSeq" id="WP_189400458.1">
    <property type="nucleotide sequence ID" value="NZ_BMXA01000003.1"/>
</dbReference>
<dbReference type="AlphaFoldDB" id="A0A918RTG1"/>
<dbReference type="PANTHER" id="PTHR43861">
    <property type="entry name" value="TRANS-ACONITATE 2-METHYLTRANSFERASE-RELATED"/>
    <property type="match status" value="1"/>
</dbReference>
<comment type="caution">
    <text evidence="4">The sequence shown here is derived from an EMBL/GenBank/DDBJ whole genome shotgun (WGS) entry which is preliminary data.</text>
</comment>
<evidence type="ECO:0000256" key="1">
    <source>
        <dbReference type="ARBA" id="ARBA00022603"/>
    </source>
</evidence>
<dbReference type="Pfam" id="PF13649">
    <property type="entry name" value="Methyltransf_25"/>
    <property type="match status" value="1"/>
</dbReference>
<evidence type="ECO:0000259" key="3">
    <source>
        <dbReference type="Pfam" id="PF13649"/>
    </source>
</evidence>
<sequence>MDPFETGSKYDKIATWWQRHHTASSYGVSQLQRMLCFASDGGRALDVGCGAGGRLVEVMSRANFSVTGVDASEKMVQLARAAHPEHQFIHDDFSRWQSDEKFDVIFAWDSLFHLPYSQQKSVVSKLCDLLSPQGVLLYTFGNALGEHTDLWHNDTFYYSSLGINNNLELLIANGLSIRHLELDQYPEKHVYVIASKSALD</sequence>
<dbReference type="EMBL" id="BMXA01000003">
    <property type="protein sequence ID" value="GHA10361.1"/>
    <property type="molecule type" value="Genomic_DNA"/>
</dbReference>